<feature type="region of interest" description="Disordered" evidence="1">
    <location>
        <begin position="1"/>
        <end position="28"/>
    </location>
</feature>
<protein>
    <submittedName>
        <fullName evidence="2">Uncharacterized protein</fullName>
    </submittedName>
</protein>
<sequence>MTAPPLQNPNLVANAHPPEPPDRTEGQYFPQPVIYERSPKYCEKYRHLGHGVEESHEGKEQRLEQPEDPISWRSVIDKWKAKRANVQVLAENQHDLPQSVNQAENAQRGQRSSANVGSN</sequence>
<proteinExistence type="predicted"/>
<accession>A0AAE1Y154</accession>
<gene>
    <name evidence="2" type="ORF">Salat_2085200</name>
</gene>
<name>A0AAE1Y154_9LAMI</name>
<dbReference type="EMBL" id="JACGWO010000008">
    <property type="protein sequence ID" value="KAK4421347.1"/>
    <property type="molecule type" value="Genomic_DNA"/>
</dbReference>
<reference evidence="2" key="2">
    <citation type="journal article" date="2024" name="Plant">
        <title>Genomic evolution and insights into agronomic trait innovations of Sesamum species.</title>
        <authorList>
            <person name="Miao H."/>
            <person name="Wang L."/>
            <person name="Qu L."/>
            <person name="Liu H."/>
            <person name="Sun Y."/>
            <person name="Le M."/>
            <person name="Wang Q."/>
            <person name="Wei S."/>
            <person name="Zheng Y."/>
            <person name="Lin W."/>
            <person name="Duan Y."/>
            <person name="Cao H."/>
            <person name="Xiong S."/>
            <person name="Wang X."/>
            <person name="Wei L."/>
            <person name="Li C."/>
            <person name="Ma Q."/>
            <person name="Ju M."/>
            <person name="Zhao R."/>
            <person name="Li G."/>
            <person name="Mu C."/>
            <person name="Tian Q."/>
            <person name="Mei H."/>
            <person name="Zhang T."/>
            <person name="Gao T."/>
            <person name="Zhang H."/>
        </authorList>
    </citation>
    <scope>NUCLEOTIDE SEQUENCE</scope>
    <source>
        <strain evidence="2">3651</strain>
    </source>
</reference>
<dbReference type="Proteomes" id="UP001293254">
    <property type="component" value="Unassembled WGS sequence"/>
</dbReference>
<feature type="compositionally biased region" description="Polar residues" evidence="1">
    <location>
        <begin position="95"/>
        <end position="119"/>
    </location>
</feature>
<reference evidence="2" key="1">
    <citation type="submission" date="2020-06" db="EMBL/GenBank/DDBJ databases">
        <authorList>
            <person name="Li T."/>
            <person name="Hu X."/>
            <person name="Zhang T."/>
            <person name="Song X."/>
            <person name="Zhang H."/>
            <person name="Dai N."/>
            <person name="Sheng W."/>
            <person name="Hou X."/>
            <person name="Wei L."/>
        </authorList>
    </citation>
    <scope>NUCLEOTIDE SEQUENCE</scope>
    <source>
        <strain evidence="2">3651</strain>
        <tissue evidence="2">Leaf</tissue>
    </source>
</reference>
<feature type="region of interest" description="Disordered" evidence="1">
    <location>
        <begin position="90"/>
        <end position="119"/>
    </location>
</feature>
<keyword evidence="3" id="KW-1185">Reference proteome</keyword>
<evidence type="ECO:0000313" key="2">
    <source>
        <dbReference type="EMBL" id="KAK4421347.1"/>
    </source>
</evidence>
<evidence type="ECO:0000313" key="3">
    <source>
        <dbReference type="Proteomes" id="UP001293254"/>
    </source>
</evidence>
<organism evidence="2 3">
    <name type="scientific">Sesamum alatum</name>
    <dbReference type="NCBI Taxonomy" id="300844"/>
    <lineage>
        <taxon>Eukaryota</taxon>
        <taxon>Viridiplantae</taxon>
        <taxon>Streptophyta</taxon>
        <taxon>Embryophyta</taxon>
        <taxon>Tracheophyta</taxon>
        <taxon>Spermatophyta</taxon>
        <taxon>Magnoliopsida</taxon>
        <taxon>eudicotyledons</taxon>
        <taxon>Gunneridae</taxon>
        <taxon>Pentapetalae</taxon>
        <taxon>asterids</taxon>
        <taxon>lamiids</taxon>
        <taxon>Lamiales</taxon>
        <taxon>Pedaliaceae</taxon>
        <taxon>Sesamum</taxon>
    </lineage>
</organism>
<evidence type="ECO:0000256" key="1">
    <source>
        <dbReference type="SAM" id="MobiDB-lite"/>
    </source>
</evidence>
<comment type="caution">
    <text evidence="2">The sequence shown here is derived from an EMBL/GenBank/DDBJ whole genome shotgun (WGS) entry which is preliminary data.</text>
</comment>
<dbReference type="AlphaFoldDB" id="A0AAE1Y154"/>